<dbReference type="EMBL" id="CAJOBI010011213">
    <property type="protein sequence ID" value="CAF4158232.1"/>
    <property type="molecule type" value="Genomic_DNA"/>
</dbReference>
<evidence type="ECO:0000313" key="14">
    <source>
        <dbReference type="EMBL" id="CAF4158383.1"/>
    </source>
</evidence>
<dbReference type="EMBL" id="CAJOBI010011242">
    <property type="protein sequence ID" value="CAF4158383.1"/>
    <property type="molecule type" value="Genomic_DNA"/>
</dbReference>
<dbReference type="Pfam" id="PF03200">
    <property type="entry name" value="Glyco_hydro_63"/>
    <property type="match status" value="1"/>
</dbReference>
<evidence type="ECO:0000256" key="5">
    <source>
        <dbReference type="ARBA" id="ARBA00022824"/>
    </source>
</evidence>
<dbReference type="EC" id="3.2.1.106" evidence="11"/>
<evidence type="ECO:0000256" key="7">
    <source>
        <dbReference type="ARBA" id="ARBA00022989"/>
    </source>
</evidence>
<evidence type="ECO:0000256" key="2">
    <source>
        <dbReference type="ARBA" id="ARBA00010833"/>
    </source>
</evidence>
<reference evidence="13" key="1">
    <citation type="submission" date="2021-02" db="EMBL/GenBank/DDBJ databases">
        <authorList>
            <person name="Nowell W R."/>
        </authorList>
    </citation>
    <scope>NUCLEOTIDE SEQUENCE</scope>
</reference>
<dbReference type="InterPro" id="IPR031335">
    <property type="entry name" value="Glyco_hydro_63_C"/>
</dbReference>
<dbReference type="InterPro" id="IPR004888">
    <property type="entry name" value="Glycoside_hydrolase_63"/>
</dbReference>
<comment type="subcellular location">
    <subcellularLocation>
        <location evidence="1">Endoplasmic reticulum membrane</location>
        <topology evidence="1">Single-pass type II membrane protein</topology>
    </subcellularLocation>
</comment>
<evidence type="ECO:0000256" key="11">
    <source>
        <dbReference type="ARBA" id="ARBA00038888"/>
    </source>
</evidence>
<name>A0A8S2RDP3_9BILA</name>
<dbReference type="Proteomes" id="UP000676336">
    <property type="component" value="Unassembled WGS sequence"/>
</dbReference>
<evidence type="ECO:0000259" key="12">
    <source>
        <dbReference type="Pfam" id="PF03200"/>
    </source>
</evidence>
<evidence type="ECO:0000313" key="13">
    <source>
        <dbReference type="EMBL" id="CAF4158232.1"/>
    </source>
</evidence>
<dbReference type="InterPro" id="IPR008928">
    <property type="entry name" value="6-hairpin_glycosidase_sf"/>
</dbReference>
<dbReference type="SUPFAM" id="SSF48208">
    <property type="entry name" value="Six-hairpin glycosidases"/>
    <property type="match status" value="1"/>
</dbReference>
<feature type="non-terminal residue" evidence="13">
    <location>
        <position position="1"/>
    </location>
</feature>
<proteinExistence type="inferred from homology"/>
<protein>
    <recommendedName>
        <fullName evidence="11">mannosyl-oligosaccharide glucosidase</fullName>
        <ecNumber evidence="11">3.2.1.106</ecNumber>
    </recommendedName>
</protein>
<evidence type="ECO:0000256" key="4">
    <source>
        <dbReference type="ARBA" id="ARBA00022801"/>
    </source>
</evidence>
<keyword evidence="5" id="KW-0256">Endoplasmic reticulum</keyword>
<dbReference type="GO" id="GO:0005789">
    <property type="term" value="C:endoplasmic reticulum membrane"/>
    <property type="evidence" value="ECO:0007669"/>
    <property type="project" value="UniProtKB-SubCell"/>
</dbReference>
<evidence type="ECO:0000313" key="15">
    <source>
        <dbReference type="Proteomes" id="UP000676336"/>
    </source>
</evidence>
<evidence type="ECO:0000256" key="3">
    <source>
        <dbReference type="ARBA" id="ARBA00022692"/>
    </source>
</evidence>
<comment type="similarity">
    <text evidence="2">Belongs to the glycosyl hydrolase 63 family.</text>
</comment>
<keyword evidence="8" id="KW-0472">Membrane</keyword>
<sequence>KANQKVPDEYWTASLYTAVPSRSFFPRGFLWDEGFHNLLIARWNKNITVEIISHWLDLLNDNGWIPREVILGNEARARVPAE</sequence>
<evidence type="ECO:0000256" key="10">
    <source>
        <dbReference type="ARBA" id="ARBA00023295"/>
    </source>
</evidence>
<keyword evidence="9" id="KW-0325">Glycoprotein</keyword>
<dbReference type="GO" id="GO:0009311">
    <property type="term" value="P:oligosaccharide metabolic process"/>
    <property type="evidence" value="ECO:0007669"/>
    <property type="project" value="InterPro"/>
</dbReference>
<keyword evidence="3" id="KW-0812">Transmembrane</keyword>
<dbReference type="GO" id="GO:0006487">
    <property type="term" value="P:protein N-linked glycosylation"/>
    <property type="evidence" value="ECO:0007669"/>
    <property type="project" value="TreeGrafter"/>
</dbReference>
<keyword evidence="6" id="KW-0735">Signal-anchor</keyword>
<organism evidence="13 15">
    <name type="scientific">Rotaria magnacalcarata</name>
    <dbReference type="NCBI Taxonomy" id="392030"/>
    <lineage>
        <taxon>Eukaryota</taxon>
        <taxon>Metazoa</taxon>
        <taxon>Spiralia</taxon>
        <taxon>Gnathifera</taxon>
        <taxon>Rotifera</taxon>
        <taxon>Eurotatoria</taxon>
        <taxon>Bdelloidea</taxon>
        <taxon>Philodinida</taxon>
        <taxon>Philodinidae</taxon>
        <taxon>Rotaria</taxon>
    </lineage>
</organism>
<gene>
    <name evidence="13" type="ORF">SMN809_LOCUS20069</name>
    <name evidence="14" type="ORF">SMN809_LOCUS20076</name>
</gene>
<evidence type="ECO:0000256" key="8">
    <source>
        <dbReference type="ARBA" id="ARBA00023136"/>
    </source>
</evidence>
<feature type="non-terminal residue" evidence="13">
    <location>
        <position position="82"/>
    </location>
</feature>
<evidence type="ECO:0000256" key="1">
    <source>
        <dbReference type="ARBA" id="ARBA00004648"/>
    </source>
</evidence>
<keyword evidence="7" id="KW-1133">Transmembrane helix</keyword>
<dbReference type="Gene3D" id="1.50.10.10">
    <property type="match status" value="1"/>
</dbReference>
<dbReference type="PANTHER" id="PTHR10412:SF11">
    <property type="entry name" value="MANNOSYL-OLIGOSACCHARIDE GLUCOSIDASE"/>
    <property type="match status" value="1"/>
</dbReference>
<keyword evidence="4" id="KW-0378">Hydrolase</keyword>
<dbReference type="InterPro" id="IPR012341">
    <property type="entry name" value="6hp_glycosidase-like_sf"/>
</dbReference>
<keyword evidence="10" id="KW-0326">Glycosidase</keyword>
<dbReference type="GO" id="GO:0004573">
    <property type="term" value="F:Glc3Man9GlcNAc2 oligosaccharide glucosidase activity"/>
    <property type="evidence" value="ECO:0007669"/>
    <property type="project" value="UniProtKB-EC"/>
</dbReference>
<evidence type="ECO:0000256" key="6">
    <source>
        <dbReference type="ARBA" id="ARBA00022968"/>
    </source>
</evidence>
<feature type="domain" description="Glycosyl hydrolase family 63 C-terminal" evidence="12">
    <location>
        <begin position="5"/>
        <end position="82"/>
    </location>
</feature>
<evidence type="ECO:0000256" key="9">
    <source>
        <dbReference type="ARBA" id="ARBA00023180"/>
    </source>
</evidence>
<comment type="caution">
    <text evidence="13">The sequence shown here is derived from an EMBL/GenBank/DDBJ whole genome shotgun (WGS) entry which is preliminary data.</text>
</comment>
<dbReference type="PANTHER" id="PTHR10412">
    <property type="entry name" value="MANNOSYL-OLIGOSACCHARIDE GLUCOSIDASE"/>
    <property type="match status" value="1"/>
</dbReference>
<accession>A0A8S2RDP3</accession>
<dbReference type="AlphaFoldDB" id="A0A8S2RDP3"/>